<comment type="catalytic activity">
    <reaction evidence="8">
        <text>L-tyrosyl-[protein] + ATP = O-(5'-adenylyl)-L-tyrosyl-[protein] + diphosphate</text>
        <dbReference type="Rhea" id="RHEA:54288"/>
        <dbReference type="Rhea" id="RHEA-COMP:10136"/>
        <dbReference type="Rhea" id="RHEA-COMP:13846"/>
        <dbReference type="ChEBI" id="CHEBI:30616"/>
        <dbReference type="ChEBI" id="CHEBI:33019"/>
        <dbReference type="ChEBI" id="CHEBI:46858"/>
        <dbReference type="ChEBI" id="CHEBI:83624"/>
        <dbReference type="EC" id="2.7.7.108"/>
    </reaction>
</comment>
<dbReference type="Pfam" id="PF02696">
    <property type="entry name" value="SelO"/>
    <property type="match status" value="1"/>
</dbReference>
<organism evidence="9 10">
    <name type="scientific">Chryseobacterium phosphatilyticum</name>
    <dbReference type="NCBI Taxonomy" id="475075"/>
    <lineage>
        <taxon>Bacteria</taxon>
        <taxon>Pseudomonadati</taxon>
        <taxon>Bacteroidota</taxon>
        <taxon>Flavobacteriia</taxon>
        <taxon>Flavobacteriales</taxon>
        <taxon>Weeksellaceae</taxon>
        <taxon>Chryseobacterium group</taxon>
        <taxon>Chryseobacterium</taxon>
    </lineage>
</organism>
<dbReference type="GO" id="GO:0000287">
    <property type="term" value="F:magnesium ion binding"/>
    <property type="evidence" value="ECO:0007669"/>
    <property type="project" value="UniProtKB-UniRule"/>
</dbReference>
<dbReference type="EMBL" id="PPED02000004">
    <property type="protein sequence ID" value="PWN68495.1"/>
    <property type="molecule type" value="Genomic_DNA"/>
</dbReference>
<comment type="catalytic activity">
    <reaction evidence="8">
        <text>L-seryl-[protein] + UTP = O-(5'-uridylyl)-L-seryl-[protein] + diphosphate</text>
        <dbReference type="Rhea" id="RHEA:64604"/>
        <dbReference type="Rhea" id="RHEA-COMP:9863"/>
        <dbReference type="Rhea" id="RHEA-COMP:16635"/>
        <dbReference type="ChEBI" id="CHEBI:29999"/>
        <dbReference type="ChEBI" id="CHEBI:33019"/>
        <dbReference type="ChEBI" id="CHEBI:46398"/>
        <dbReference type="ChEBI" id="CHEBI:156051"/>
    </reaction>
</comment>
<dbReference type="GO" id="GO:0030145">
    <property type="term" value="F:manganese ion binding"/>
    <property type="evidence" value="ECO:0007669"/>
    <property type="project" value="UniProtKB-UniRule"/>
</dbReference>
<feature type="binding site" evidence="8">
    <location>
        <position position="134"/>
    </location>
    <ligand>
        <name>ATP</name>
        <dbReference type="ChEBI" id="CHEBI:30616"/>
    </ligand>
</feature>
<dbReference type="GO" id="GO:0005524">
    <property type="term" value="F:ATP binding"/>
    <property type="evidence" value="ECO:0007669"/>
    <property type="project" value="UniProtKB-UniRule"/>
</dbReference>
<dbReference type="InterPro" id="IPR003846">
    <property type="entry name" value="SelO"/>
</dbReference>
<feature type="binding site" evidence="8">
    <location>
        <position position="269"/>
    </location>
    <ligand>
        <name>Mg(2+)</name>
        <dbReference type="ChEBI" id="CHEBI:18420"/>
    </ligand>
</feature>
<evidence type="ECO:0000256" key="4">
    <source>
        <dbReference type="ARBA" id="ARBA00022723"/>
    </source>
</evidence>
<comment type="caution">
    <text evidence="9">The sequence shown here is derived from an EMBL/GenBank/DDBJ whole genome shotgun (WGS) entry which is preliminary data.</text>
</comment>
<evidence type="ECO:0000256" key="8">
    <source>
        <dbReference type="HAMAP-Rule" id="MF_00692"/>
    </source>
</evidence>
<keyword evidence="5 8" id="KW-0547">Nucleotide-binding</keyword>
<comment type="catalytic activity">
    <reaction evidence="8">
        <text>L-threonyl-[protein] + ATP = 3-O-(5'-adenylyl)-L-threonyl-[protein] + diphosphate</text>
        <dbReference type="Rhea" id="RHEA:54292"/>
        <dbReference type="Rhea" id="RHEA-COMP:11060"/>
        <dbReference type="Rhea" id="RHEA-COMP:13847"/>
        <dbReference type="ChEBI" id="CHEBI:30013"/>
        <dbReference type="ChEBI" id="CHEBI:30616"/>
        <dbReference type="ChEBI" id="CHEBI:33019"/>
        <dbReference type="ChEBI" id="CHEBI:138113"/>
        <dbReference type="EC" id="2.7.7.108"/>
    </reaction>
</comment>
<proteinExistence type="inferred from homology"/>
<evidence type="ECO:0000256" key="2">
    <source>
        <dbReference type="ARBA" id="ARBA00022679"/>
    </source>
</evidence>
<evidence type="ECO:0000256" key="1">
    <source>
        <dbReference type="ARBA" id="ARBA00009747"/>
    </source>
</evidence>
<keyword evidence="8" id="KW-0464">Manganese</keyword>
<evidence type="ECO:0000256" key="3">
    <source>
        <dbReference type="ARBA" id="ARBA00022695"/>
    </source>
</evidence>
<feature type="binding site" evidence="8">
    <location>
        <position position="101"/>
    </location>
    <ligand>
        <name>ATP</name>
        <dbReference type="ChEBI" id="CHEBI:30616"/>
    </ligand>
</feature>
<keyword evidence="6 8" id="KW-0067">ATP-binding</keyword>
<accession>A0A316X406</accession>
<feature type="binding site" evidence="8">
    <location>
        <position position="98"/>
    </location>
    <ligand>
        <name>ATP</name>
        <dbReference type="ChEBI" id="CHEBI:30616"/>
    </ligand>
</feature>
<dbReference type="AlphaFoldDB" id="A0A316X406"/>
<feature type="binding site" evidence="8">
    <location>
        <position position="198"/>
    </location>
    <ligand>
        <name>ATP</name>
        <dbReference type="ChEBI" id="CHEBI:30616"/>
    </ligand>
</feature>
<evidence type="ECO:0000313" key="10">
    <source>
        <dbReference type="Proteomes" id="UP000236594"/>
    </source>
</evidence>
<dbReference type="Proteomes" id="UP000236594">
    <property type="component" value="Unassembled WGS sequence"/>
</dbReference>
<feature type="binding site" evidence="8">
    <location>
        <position position="191"/>
    </location>
    <ligand>
        <name>ATP</name>
        <dbReference type="ChEBI" id="CHEBI:30616"/>
    </ligand>
</feature>
<reference evidence="9 10" key="1">
    <citation type="submission" date="2018-04" db="EMBL/GenBank/DDBJ databases">
        <title>Draft Genome Sequence of Phosphate-Solubilizing Chryseobacterium sp. ISE14 that is a Biocontrol and Plant Growth-Promoting Rhizobacterium Isolated from Cucumber.</title>
        <authorList>
            <person name="Jeong J.-J."/>
            <person name="Sang M.K."/>
            <person name="Choi I.-G."/>
            <person name="Kim K.D."/>
        </authorList>
    </citation>
    <scope>NUCLEOTIDE SEQUENCE [LARGE SCALE GENOMIC DNA]</scope>
    <source>
        <strain evidence="9 10">ISE14</strain>
    </source>
</reference>
<keyword evidence="4 8" id="KW-0479">Metal-binding</keyword>
<dbReference type="HAMAP" id="MF_00692">
    <property type="entry name" value="SelO"/>
    <property type="match status" value="1"/>
</dbReference>
<dbReference type="RefSeq" id="WP_109713570.1">
    <property type="nucleotide sequence ID" value="NZ_PPED02000004.1"/>
</dbReference>
<sequence length="513" mass="58928">MNIEHIRQPFIKKFPGDFSNNLMQRNTPKVLFATTQPAGFDQPQLIVFNTTLSEEIGLGKYEEGDLNFLVGTHLPENVQTYATAYAGHQFGNWAGQLGDGRAILAGEIINETGKKTEIQWKGAGATPYSRHADGRAVLRSSVREYLMSEAMYHLGIPTTRALSLAFTGEDVVRDIMYNGNPQYEKGAVIIRTAESFLRFGHFELMSAQGEYKTLQDLVDFTIENYFPEIISSGDQRYKDFFENISIRTADLIVEWFRVGFVHGVMNTDNMSILGLTIDYGPYSMMDEYDLNFTPNTTDLPGRRYAFGKQGQIAQWNLWQLANALHPLIKDEKFLENTLNNFGTYFWKTHDNMLCRKFGFDELLKEDEEFFTNWQGLMQELQLDYTLFFNILEKTTPEADIQELFKNVSYITLNEEKLKKIQDFIKTYESRLKLNAISKEDSLAIMKKTNPKFILRNYLLYECIEEITHGKTTMLEKLTQALENPYQELFSEFSSKRPSGYDDIAGCSTLSCSS</sequence>
<keyword evidence="7 8" id="KW-0460">Magnesium</keyword>
<dbReference type="PANTHER" id="PTHR32057:SF14">
    <property type="entry name" value="PROTEIN ADENYLYLTRANSFERASE SELO, MITOCHONDRIAL"/>
    <property type="match status" value="1"/>
</dbReference>
<protein>
    <recommendedName>
        <fullName evidence="8">Protein nucleotidyltransferase YdiU</fullName>
        <ecNumber evidence="8">2.7.7.-</ecNumber>
    </recommendedName>
    <alternativeName>
        <fullName evidence="8">Protein adenylyltransferase YdiU</fullName>
        <ecNumber evidence="8">2.7.7.108</ecNumber>
    </alternativeName>
    <alternativeName>
        <fullName evidence="8">Protein uridylyltransferase YdiU</fullName>
        <ecNumber evidence="8">2.7.7.-</ecNumber>
    </alternativeName>
</protein>
<dbReference type="PANTHER" id="PTHR32057">
    <property type="entry name" value="PROTEIN ADENYLYLTRANSFERASE SELO, MITOCHONDRIAL"/>
    <property type="match status" value="1"/>
</dbReference>
<comment type="catalytic activity">
    <reaction evidence="8">
        <text>L-tyrosyl-[protein] + UTP = O-(5'-uridylyl)-L-tyrosyl-[protein] + diphosphate</text>
        <dbReference type="Rhea" id="RHEA:83887"/>
        <dbReference type="Rhea" id="RHEA-COMP:10136"/>
        <dbReference type="Rhea" id="RHEA-COMP:20238"/>
        <dbReference type="ChEBI" id="CHEBI:33019"/>
        <dbReference type="ChEBI" id="CHEBI:46398"/>
        <dbReference type="ChEBI" id="CHEBI:46858"/>
        <dbReference type="ChEBI" id="CHEBI:90602"/>
    </reaction>
</comment>
<evidence type="ECO:0000256" key="5">
    <source>
        <dbReference type="ARBA" id="ARBA00022741"/>
    </source>
</evidence>
<gene>
    <name evidence="8" type="primary">ydiU</name>
    <name evidence="8" type="synonym">selO</name>
    <name evidence="9" type="ORF">C1631_017535</name>
</gene>
<keyword evidence="10" id="KW-1185">Reference proteome</keyword>
<evidence type="ECO:0000256" key="7">
    <source>
        <dbReference type="ARBA" id="ARBA00022842"/>
    </source>
</evidence>
<dbReference type="EC" id="2.7.7.-" evidence="8"/>
<feature type="binding site" evidence="8">
    <location>
        <position position="121"/>
    </location>
    <ligand>
        <name>ATP</name>
        <dbReference type="ChEBI" id="CHEBI:30616"/>
    </ligand>
</feature>
<dbReference type="NCBIfam" id="NF000658">
    <property type="entry name" value="PRK00029.1"/>
    <property type="match status" value="1"/>
</dbReference>
<comment type="similarity">
    <text evidence="1 8">Belongs to the SELO family.</text>
</comment>
<dbReference type="EC" id="2.7.7.108" evidence="8"/>
<comment type="cofactor">
    <cofactor evidence="8">
        <name>Mg(2+)</name>
        <dbReference type="ChEBI" id="CHEBI:18420"/>
    </cofactor>
    <cofactor evidence="8">
        <name>Mn(2+)</name>
        <dbReference type="ChEBI" id="CHEBI:29035"/>
    </cofactor>
</comment>
<feature type="active site" description="Proton acceptor" evidence="8">
    <location>
        <position position="268"/>
    </location>
</feature>
<dbReference type="OrthoDB" id="9773505at2"/>
<comment type="catalytic activity">
    <reaction evidence="8">
        <text>L-histidyl-[protein] + UTP = N(tele)-(5'-uridylyl)-L-histidyl-[protein] + diphosphate</text>
        <dbReference type="Rhea" id="RHEA:83891"/>
        <dbReference type="Rhea" id="RHEA-COMP:9745"/>
        <dbReference type="Rhea" id="RHEA-COMP:20239"/>
        <dbReference type="ChEBI" id="CHEBI:29979"/>
        <dbReference type="ChEBI" id="CHEBI:33019"/>
        <dbReference type="ChEBI" id="CHEBI:46398"/>
        <dbReference type="ChEBI" id="CHEBI:233474"/>
    </reaction>
</comment>
<keyword evidence="3 8" id="KW-0548">Nucleotidyltransferase</keyword>
<feature type="binding site" evidence="8">
    <location>
        <position position="100"/>
    </location>
    <ligand>
        <name>ATP</name>
        <dbReference type="ChEBI" id="CHEBI:30616"/>
    </ligand>
</feature>
<keyword evidence="2 8" id="KW-0808">Transferase</keyword>
<name>A0A316X406_9FLAO</name>
<dbReference type="GO" id="GO:0070733">
    <property type="term" value="F:AMPylase activity"/>
    <property type="evidence" value="ECO:0007669"/>
    <property type="project" value="UniProtKB-EC"/>
</dbReference>
<comment type="function">
    <text evidence="8">Nucleotidyltransferase involved in the post-translational modification of proteins. It can catalyze the addition of adenosine monophosphate (AMP) or uridine monophosphate (UMP) to a protein, resulting in modifications known as AMPylation and UMPylation.</text>
</comment>
<evidence type="ECO:0000313" key="9">
    <source>
        <dbReference type="EMBL" id="PWN68495.1"/>
    </source>
</evidence>
<feature type="binding site" evidence="8">
    <location>
        <position position="133"/>
    </location>
    <ligand>
        <name>ATP</name>
        <dbReference type="ChEBI" id="CHEBI:30616"/>
    </ligand>
</feature>
<evidence type="ECO:0000256" key="6">
    <source>
        <dbReference type="ARBA" id="ARBA00022840"/>
    </source>
</evidence>
<feature type="binding site" evidence="8">
    <location>
        <position position="278"/>
    </location>
    <ligand>
        <name>Mg(2+)</name>
        <dbReference type="ChEBI" id="CHEBI:18420"/>
    </ligand>
</feature>
<comment type="catalytic activity">
    <reaction evidence="8">
        <text>L-seryl-[protein] + ATP = 3-O-(5'-adenylyl)-L-seryl-[protein] + diphosphate</text>
        <dbReference type="Rhea" id="RHEA:58120"/>
        <dbReference type="Rhea" id="RHEA-COMP:9863"/>
        <dbReference type="Rhea" id="RHEA-COMP:15073"/>
        <dbReference type="ChEBI" id="CHEBI:29999"/>
        <dbReference type="ChEBI" id="CHEBI:30616"/>
        <dbReference type="ChEBI" id="CHEBI:33019"/>
        <dbReference type="ChEBI" id="CHEBI:142516"/>
        <dbReference type="EC" id="2.7.7.108"/>
    </reaction>
</comment>
<feature type="binding site" evidence="8">
    <location>
        <position position="278"/>
    </location>
    <ligand>
        <name>ATP</name>
        <dbReference type="ChEBI" id="CHEBI:30616"/>
    </ligand>
</feature>